<dbReference type="Pfam" id="PF07729">
    <property type="entry name" value="FCD"/>
    <property type="match status" value="1"/>
</dbReference>
<proteinExistence type="predicted"/>
<dbReference type="PANTHER" id="PTHR43537">
    <property type="entry name" value="TRANSCRIPTIONAL REGULATOR, GNTR FAMILY"/>
    <property type="match status" value="1"/>
</dbReference>
<dbReference type="EMBL" id="JAGDYM010000012">
    <property type="protein sequence ID" value="MBO1902467.1"/>
    <property type="molecule type" value="Genomic_DNA"/>
</dbReference>
<dbReference type="GO" id="GO:0003677">
    <property type="term" value="F:DNA binding"/>
    <property type="evidence" value="ECO:0007669"/>
    <property type="project" value="UniProtKB-KW"/>
</dbReference>
<evidence type="ECO:0000256" key="1">
    <source>
        <dbReference type="ARBA" id="ARBA00023015"/>
    </source>
</evidence>
<name>A0A939MPQ6_9MICO</name>
<evidence type="ECO:0000313" key="6">
    <source>
        <dbReference type="EMBL" id="MBO1902467.1"/>
    </source>
</evidence>
<gene>
    <name evidence="6" type="ORF">J4H92_10960</name>
</gene>
<organism evidence="6 7">
    <name type="scientific">Leucobacter weissii</name>
    <dbReference type="NCBI Taxonomy" id="1983706"/>
    <lineage>
        <taxon>Bacteria</taxon>
        <taxon>Bacillati</taxon>
        <taxon>Actinomycetota</taxon>
        <taxon>Actinomycetes</taxon>
        <taxon>Micrococcales</taxon>
        <taxon>Microbacteriaceae</taxon>
        <taxon>Leucobacter</taxon>
    </lineage>
</organism>
<evidence type="ECO:0000313" key="7">
    <source>
        <dbReference type="Proteomes" id="UP000664382"/>
    </source>
</evidence>
<keyword evidence="2" id="KW-0238">DNA-binding</keyword>
<dbReference type="PROSITE" id="PS50949">
    <property type="entry name" value="HTH_GNTR"/>
    <property type="match status" value="1"/>
</dbReference>
<evidence type="ECO:0000256" key="3">
    <source>
        <dbReference type="ARBA" id="ARBA00023163"/>
    </source>
</evidence>
<dbReference type="InterPro" id="IPR036390">
    <property type="entry name" value="WH_DNA-bd_sf"/>
</dbReference>
<dbReference type="InterPro" id="IPR036388">
    <property type="entry name" value="WH-like_DNA-bd_sf"/>
</dbReference>
<keyword evidence="3" id="KW-0804">Transcription</keyword>
<feature type="compositionally biased region" description="Basic and acidic residues" evidence="4">
    <location>
        <begin position="214"/>
        <end position="223"/>
    </location>
</feature>
<dbReference type="SMART" id="SM00345">
    <property type="entry name" value="HTH_GNTR"/>
    <property type="match status" value="1"/>
</dbReference>
<feature type="domain" description="HTH gntR-type" evidence="5">
    <location>
        <begin position="11"/>
        <end position="78"/>
    </location>
</feature>
<accession>A0A939MPQ6</accession>
<dbReference type="Gene3D" id="1.20.120.530">
    <property type="entry name" value="GntR ligand-binding domain-like"/>
    <property type="match status" value="1"/>
</dbReference>
<dbReference type="RefSeq" id="WP_208098235.1">
    <property type="nucleotide sequence ID" value="NZ_JAGDYM010000012.1"/>
</dbReference>
<dbReference type="Gene3D" id="1.10.10.10">
    <property type="entry name" value="Winged helix-like DNA-binding domain superfamily/Winged helix DNA-binding domain"/>
    <property type="match status" value="1"/>
</dbReference>
<feature type="region of interest" description="Disordered" evidence="4">
    <location>
        <begin position="214"/>
        <end position="233"/>
    </location>
</feature>
<comment type="caution">
    <text evidence="6">The sequence shown here is derived from an EMBL/GenBank/DDBJ whole genome shotgun (WGS) entry which is preliminary data.</text>
</comment>
<dbReference type="GO" id="GO:0003700">
    <property type="term" value="F:DNA-binding transcription factor activity"/>
    <property type="evidence" value="ECO:0007669"/>
    <property type="project" value="InterPro"/>
</dbReference>
<keyword evidence="7" id="KW-1185">Reference proteome</keyword>
<dbReference type="SUPFAM" id="SSF46785">
    <property type="entry name" value="Winged helix' DNA-binding domain"/>
    <property type="match status" value="1"/>
</dbReference>
<dbReference type="Pfam" id="PF00392">
    <property type="entry name" value="GntR"/>
    <property type="match status" value="1"/>
</dbReference>
<protein>
    <submittedName>
        <fullName evidence="6">GntR family transcriptional regulator</fullName>
    </submittedName>
</protein>
<evidence type="ECO:0000256" key="2">
    <source>
        <dbReference type="ARBA" id="ARBA00023125"/>
    </source>
</evidence>
<dbReference type="PANTHER" id="PTHR43537:SF49">
    <property type="entry name" value="TRANSCRIPTIONAL REGULATORY PROTEIN"/>
    <property type="match status" value="1"/>
</dbReference>
<dbReference type="InterPro" id="IPR000524">
    <property type="entry name" value="Tscrpt_reg_HTH_GntR"/>
</dbReference>
<dbReference type="AlphaFoldDB" id="A0A939MPQ6"/>
<dbReference type="SUPFAM" id="SSF48008">
    <property type="entry name" value="GntR ligand-binding domain-like"/>
    <property type="match status" value="1"/>
</dbReference>
<dbReference type="Proteomes" id="UP000664382">
    <property type="component" value="Unassembled WGS sequence"/>
</dbReference>
<dbReference type="InterPro" id="IPR008920">
    <property type="entry name" value="TF_FadR/GntR_C"/>
</dbReference>
<keyword evidence="1" id="KW-0805">Transcription regulation</keyword>
<evidence type="ECO:0000256" key="4">
    <source>
        <dbReference type="SAM" id="MobiDB-lite"/>
    </source>
</evidence>
<reference evidence="6" key="1">
    <citation type="submission" date="2021-03" db="EMBL/GenBank/DDBJ databases">
        <title>Leucobacter chromiisoli sp. nov., isolated from chromium-containing soil of chemical plant.</title>
        <authorList>
            <person name="Xu Z."/>
        </authorList>
    </citation>
    <scope>NUCLEOTIDE SEQUENCE</scope>
    <source>
        <strain evidence="6">S27</strain>
    </source>
</reference>
<dbReference type="InterPro" id="IPR011711">
    <property type="entry name" value="GntR_C"/>
</dbReference>
<evidence type="ECO:0000259" key="5">
    <source>
        <dbReference type="PROSITE" id="PS50949"/>
    </source>
</evidence>
<feature type="compositionally biased region" description="Pro residues" evidence="4">
    <location>
        <begin position="224"/>
        <end position="233"/>
    </location>
</feature>
<sequence length="233" mass="25943">MPRRRERRPGPTAVETLVERLHSEILSGAIGLGAPLREEEIAERFDLSRHTVRGAFARLAEQRLVTLEPYRGARVAQFDDAALIAMQQLRGALETEAVRLLRDRHGSRWPERITERISAALDRLGAAEDAGEWGRTLRAHGAVHQAIVDAAESPRIAEEYARLDGETMLMLSEIRIEYPRGSLVAEHRAYAQALIDEGEGLVRTHLAHSTELIRAARAEDARPRPQPGPDPSP</sequence>